<dbReference type="GO" id="GO:0004842">
    <property type="term" value="F:ubiquitin-protein transferase activity"/>
    <property type="evidence" value="ECO:0007669"/>
    <property type="project" value="InterPro"/>
</dbReference>
<organism evidence="1 2">
    <name type="scientific">Desmophyllum pertusum</name>
    <dbReference type="NCBI Taxonomy" id="174260"/>
    <lineage>
        <taxon>Eukaryota</taxon>
        <taxon>Metazoa</taxon>
        <taxon>Cnidaria</taxon>
        <taxon>Anthozoa</taxon>
        <taxon>Hexacorallia</taxon>
        <taxon>Scleractinia</taxon>
        <taxon>Caryophylliina</taxon>
        <taxon>Caryophylliidae</taxon>
        <taxon>Desmophyllum</taxon>
    </lineage>
</organism>
<reference evidence="1" key="1">
    <citation type="submission" date="2023-01" db="EMBL/GenBank/DDBJ databases">
        <title>Genome assembly of the deep-sea coral Lophelia pertusa.</title>
        <authorList>
            <person name="Herrera S."/>
            <person name="Cordes E."/>
        </authorList>
    </citation>
    <scope>NUCLEOTIDE SEQUENCE</scope>
    <source>
        <strain evidence="1">USNM1676648</strain>
        <tissue evidence="1">Polyp</tissue>
    </source>
</reference>
<dbReference type="AlphaFoldDB" id="A0A9X0D2Y2"/>
<protein>
    <submittedName>
        <fullName evidence="1">Uncharacterized protein</fullName>
    </submittedName>
</protein>
<name>A0A9X0D2Y2_9CNID</name>
<dbReference type="EMBL" id="MU825881">
    <property type="protein sequence ID" value="KAJ7385287.1"/>
    <property type="molecule type" value="Genomic_DNA"/>
</dbReference>
<sequence>MFPAAISKVFVTAMLAGKDVLSADDYISGFLEHVSQYDSMRLESALALKVFSDEMTQFLIEFFSEYGVVQNPTPASLGNILVSVAKTELFAKPSVALNEIRSGMFEGMYKKLWGDCRKEDIDDLYDNMMLTTSKVLQMIQVDEMSLSKPQAQVLQFLKQYIRSLSPKELQLFFRYLTGSSLPVVKHISVIFHARAGAVPLVFIHTCSAIIDLPDGGYTGFQDFRVQMENTLRSPEAWRFTSP</sequence>
<comment type="caution">
    <text evidence="1">The sequence shown here is derived from an EMBL/GenBank/DDBJ whole genome shotgun (WGS) entry which is preliminary data.</text>
</comment>
<proteinExistence type="predicted"/>
<dbReference type="OrthoDB" id="5967625at2759"/>
<evidence type="ECO:0000313" key="1">
    <source>
        <dbReference type="EMBL" id="KAJ7385287.1"/>
    </source>
</evidence>
<evidence type="ECO:0000313" key="2">
    <source>
        <dbReference type="Proteomes" id="UP001163046"/>
    </source>
</evidence>
<dbReference type="Proteomes" id="UP001163046">
    <property type="component" value="Unassembled WGS sequence"/>
</dbReference>
<keyword evidence="2" id="KW-1185">Reference proteome</keyword>
<dbReference type="SUPFAM" id="SSF56204">
    <property type="entry name" value="Hect, E3 ligase catalytic domain"/>
    <property type="match status" value="1"/>
</dbReference>
<accession>A0A9X0D2Y2</accession>
<dbReference type="InterPro" id="IPR035983">
    <property type="entry name" value="Hect_E3_ubiquitin_ligase"/>
</dbReference>
<gene>
    <name evidence="1" type="ORF">OS493_016361</name>
</gene>